<sequence length="191" mass="21878">MQLRYLHVRGISRVMSQIDNLLSKIVYGEEQCAVLMEEQQKIVQFCDDALATSIRIEFPGQFDGVGTIPGEDTEVDVLTNSVTELSSSLSLSGRLEYLQSTRAELSSTNEDIDALEASQKQLKGCLSPSDIKTVDQKIWVLKNQRTELDHELLMLCHEIEDKLGQRFKFESMQQKFMEWADYLEKKVKDHD</sequence>
<dbReference type="EMBL" id="JARQZJ010000043">
    <property type="protein sequence ID" value="KAK9877625.1"/>
    <property type="molecule type" value="Genomic_DNA"/>
</dbReference>
<evidence type="ECO:0000256" key="3">
    <source>
        <dbReference type="ARBA" id="ARBA00022737"/>
    </source>
</evidence>
<dbReference type="InterPro" id="IPR052403">
    <property type="entry name" value="LINC-complex_assoc"/>
</dbReference>
<comment type="subcellular location">
    <subcellularLocation>
        <location evidence="1">Membrane</location>
    </subcellularLocation>
</comment>
<proteinExistence type="predicted"/>
<evidence type="ECO:0000256" key="2">
    <source>
        <dbReference type="ARBA" id="ARBA00022692"/>
    </source>
</evidence>
<comment type="caution">
    <text evidence="6">The sequence shown here is derived from an EMBL/GenBank/DDBJ whole genome shotgun (WGS) entry which is preliminary data.</text>
</comment>
<accession>A0AAW1UC41</accession>
<dbReference type="PANTHER" id="PTHR47535:SF1">
    <property type="entry name" value="NESPRIN-1"/>
    <property type="match status" value="1"/>
</dbReference>
<keyword evidence="5" id="KW-0472">Membrane</keyword>
<evidence type="ECO:0000313" key="7">
    <source>
        <dbReference type="Proteomes" id="UP001431783"/>
    </source>
</evidence>
<keyword evidence="7" id="KW-1185">Reference proteome</keyword>
<keyword evidence="3" id="KW-0677">Repeat</keyword>
<dbReference type="GO" id="GO:0051015">
    <property type="term" value="F:actin filament binding"/>
    <property type="evidence" value="ECO:0007669"/>
    <property type="project" value="TreeGrafter"/>
</dbReference>
<dbReference type="GO" id="GO:0005640">
    <property type="term" value="C:nuclear outer membrane"/>
    <property type="evidence" value="ECO:0007669"/>
    <property type="project" value="TreeGrafter"/>
</dbReference>
<reference evidence="6 7" key="1">
    <citation type="submission" date="2023-03" db="EMBL/GenBank/DDBJ databases">
        <title>Genome insight into feeding habits of ladybird beetles.</title>
        <authorList>
            <person name="Li H.-S."/>
            <person name="Huang Y.-H."/>
            <person name="Pang H."/>
        </authorList>
    </citation>
    <scope>NUCLEOTIDE SEQUENCE [LARGE SCALE GENOMIC DNA]</scope>
    <source>
        <strain evidence="6">SYSU_2023b</strain>
        <tissue evidence="6">Whole body</tissue>
    </source>
</reference>
<evidence type="ECO:0000313" key="6">
    <source>
        <dbReference type="EMBL" id="KAK9877625.1"/>
    </source>
</evidence>
<protein>
    <submittedName>
        <fullName evidence="6">Uncharacterized protein</fullName>
    </submittedName>
</protein>
<dbReference type="GO" id="GO:0034993">
    <property type="term" value="C:meiotic nuclear membrane microtubule tethering complex"/>
    <property type="evidence" value="ECO:0007669"/>
    <property type="project" value="TreeGrafter"/>
</dbReference>
<dbReference type="GO" id="GO:0005737">
    <property type="term" value="C:cytoplasm"/>
    <property type="evidence" value="ECO:0007669"/>
    <property type="project" value="TreeGrafter"/>
</dbReference>
<evidence type="ECO:0000256" key="1">
    <source>
        <dbReference type="ARBA" id="ARBA00004370"/>
    </source>
</evidence>
<organism evidence="6 7">
    <name type="scientific">Henosepilachna vigintioctopunctata</name>
    <dbReference type="NCBI Taxonomy" id="420089"/>
    <lineage>
        <taxon>Eukaryota</taxon>
        <taxon>Metazoa</taxon>
        <taxon>Ecdysozoa</taxon>
        <taxon>Arthropoda</taxon>
        <taxon>Hexapoda</taxon>
        <taxon>Insecta</taxon>
        <taxon>Pterygota</taxon>
        <taxon>Neoptera</taxon>
        <taxon>Endopterygota</taxon>
        <taxon>Coleoptera</taxon>
        <taxon>Polyphaga</taxon>
        <taxon>Cucujiformia</taxon>
        <taxon>Coccinelloidea</taxon>
        <taxon>Coccinellidae</taxon>
        <taxon>Epilachninae</taxon>
        <taxon>Epilachnini</taxon>
        <taxon>Henosepilachna</taxon>
    </lineage>
</organism>
<keyword evidence="4" id="KW-1133">Transmembrane helix</keyword>
<dbReference type="GO" id="GO:0007097">
    <property type="term" value="P:nuclear migration"/>
    <property type="evidence" value="ECO:0007669"/>
    <property type="project" value="TreeGrafter"/>
</dbReference>
<keyword evidence="2" id="KW-0812">Transmembrane</keyword>
<evidence type="ECO:0000256" key="5">
    <source>
        <dbReference type="ARBA" id="ARBA00023136"/>
    </source>
</evidence>
<dbReference type="AlphaFoldDB" id="A0AAW1UC41"/>
<dbReference type="PANTHER" id="PTHR47535">
    <property type="entry name" value="MUSCLE-SPECIFIC PROTEIN 300 KDA, ISOFORM G"/>
    <property type="match status" value="1"/>
</dbReference>
<dbReference type="Proteomes" id="UP001431783">
    <property type="component" value="Unassembled WGS sequence"/>
</dbReference>
<gene>
    <name evidence="6" type="ORF">WA026_019295</name>
</gene>
<evidence type="ECO:0000256" key="4">
    <source>
        <dbReference type="ARBA" id="ARBA00022989"/>
    </source>
</evidence>
<name>A0AAW1UC41_9CUCU</name>